<reference evidence="24" key="1">
    <citation type="submission" date="2025-08" db="UniProtKB">
        <authorList>
            <consortium name="Ensembl"/>
        </authorList>
    </citation>
    <scope>IDENTIFICATION</scope>
</reference>
<dbReference type="InterPro" id="IPR004014">
    <property type="entry name" value="ATPase_P-typ_cation-transptr_N"/>
</dbReference>
<feature type="transmembrane region" description="Helical" evidence="22">
    <location>
        <begin position="84"/>
        <end position="107"/>
    </location>
</feature>
<dbReference type="InterPro" id="IPR001757">
    <property type="entry name" value="P_typ_ATPase"/>
</dbReference>
<dbReference type="SUPFAM" id="SSF56784">
    <property type="entry name" value="HAD-like"/>
    <property type="match status" value="1"/>
</dbReference>
<dbReference type="Ensembl" id="ENSCPBT00000005799.1">
    <property type="protein sequence ID" value="ENSCPBP00000004763.1"/>
    <property type="gene ID" value="ENSCPBG00000003726.1"/>
</dbReference>
<feature type="transmembrane region" description="Helical" evidence="22">
    <location>
        <begin position="260"/>
        <end position="280"/>
    </location>
</feature>
<accession>A0A8C3FDG8</accession>
<keyword evidence="15" id="KW-0703">Sarcoplasmic reticulum</keyword>
<evidence type="ECO:0000256" key="20">
    <source>
        <dbReference type="ARBA" id="ARBA00047282"/>
    </source>
</evidence>
<dbReference type="EC" id="7.2.2.10" evidence="5"/>
<keyword evidence="16" id="KW-1278">Translocase</keyword>
<comment type="subcellular location">
    <subcellularLocation>
        <location evidence="3">Endoplasmic reticulum membrane</location>
        <topology evidence="3">Multi-pass membrane protein</topology>
    </subcellularLocation>
    <subcellularLocation>
        <location evidence="2">Sarcoplasmic reticulum membrane</location>
        <topology evidence="2">Multi-pass membrane protein</topology>
    </subcellularLocation>
</comment>
<dbReference type="FunFam" id="2.70.150.10:FF:000160">
    <property type="entry name" value="Sarcoplasmic/endoplasmic reticulum calcium ATPase 1"/>
    <property type="match status" value="2"/>
</dbReference>
<dbReference type="InterPro" id="IPR008250">
    <property type="entry name" value="ATPase_P-typ_transduc_dom_A_sf"/>
</dbReference>
<feature type="transmembrane region" description="Helical" evidence="22">
    <location>
        <begin position="60"/>
        <end position="78"/>
    </location>
</feature>
<evidence type="ECO:0000256" key="11">
    <source>
        <dbReference type="ARBA" id="ARBA00022824"/>
    </source>
</evidence>
<dbReference type="CDD" id="cd02083">
    <property type="entry name" value="P-type_ATPase_SERCA"/>
    <property type="match status" value="1"/>
</dbReference>
<dbReference type="InterPro" id="IPR036412">
    <property type="entry name" value="HAD-like_sf"/>
</dbReference>
<dbReference type="FunFam" id="3.40.50.1000:FF:000005">
    <property type="entry name" value="Calcium-transporting ATPase 1"/>
    <property type="match status" value="1"/>
</dbReference>
<keyword evidence="17 22" id="KW-1133">Transmembrane helix</keyword>
<keyword evidence="19 22" id="KW-0472">Membrane</keyword>
<dbReference type="Pfam" id="PF00689">
    <property type="entry name" value="Cation_ATPase_C"/>
    <property type="match status" value="1"/>
</dbReference>
<evidence type="ECO:0000256" key="7">
    <source>
        <dbReference type="ARBA" id="ARBA00022553"/>
    </source>
</evidence>
<feature type="transmembrane region" description="Helical" evidence="22">
    <location>
        <begin position="782"/>
        <end position="806"/>
    </location>
</feature>
<dbReference type="Gene3D" id="1.20.1110.10">
    <property type="entry name" value="Calcium-transporting ATPase, transmembrane domain"/>
    <property type="match status" value="2"/>
</dbReference>
<dbReference type="GeneTree" id="ENSGT00940000159895"/>
<evidence type="ECO:0000256" key="18">
    <source>
        <dbReference type="ARBA" id="ARBA00023065"/>
    </source>
</evidence>
<dbReference type="Pfam" id="PF00702">
    <property type="entry name" value="Hydrolase"/>
    <property type="match status" value="1"/>
</dbReference>
<dbReference type="PANTHER" id="PTHR42861">
    <property type="entry name" value="CALCIUM-TRANSPORTING ATPASE"/>
    <property type="match status" value="1"/>
</dbReference>
<dbReference type="PRINTS" id="PR00120">
    <property type="entry name" value="HATPASE"/>
</dbReference>
<dbReference type="PROSITE" id="PS00154">
    <property type="entry name" value="ATPASE_E1_E2"/>
    <property type="match status" value="1"/>
</dbReference>
<evidence type="ECO:0000313" key="24">
    <source>
        <dbReference type="Ensembl" id="ENSCPBP00000004763.1"/>
    </source>
</evidence>
<comment type="cofactor">
    <cofactor evidence="1">
        <name>Mg(2+)</name>
        <dbReference type="ChEBI" id="CHEBI:18420"/>
    </cofactor>
</comment>
<protein>
    <recommendedName>
        <fullName evidence="5">P-type Ca(2+) transporter</fullName>
        <ecNumber evidence="5">7.2.2.10</ecNumber>
    </recommendedName>
</protein>
<comment type="similarity">
    <text evidence="4">Belongs to the cation transport ATPase (P-type) (TC 3.A.3) family. Type IIA subfamily.</text>
</comment>
<keyword evidence="6" id="KW-0813">Transport</keyword>
<keyword evidence="13" id="KW-0067">ATP-binding</keyword>
<keyword evidence="9 22" id="KW-0812">Transmembrane</keyword>
<dbReference type="FunFam" id="1.20.1110.10:FF:000065">
    <property type="entry name" value="Sarcoplasmic/endoplasmic reticulum calcium ATPase 1"/>
    <property type="match status" value="3"/>
</dbReference>
<dbReference type="InterPro" id="IPR023299">
    <property type="entry name" value="ATPase_P-typ_cyto_dom_N"/>
</dbReference>
<dbReference type="Gene3D" id="3.40.1110.10">
    <property type="entry name" value="Calcium-transporting ATPase, cytoplasmic domain N"/>
    <property type="match status" value="2"/>
</dbReference>
<dbReference type="GO" id="GO:0033017">
    <property type="term" value="C:sarcoplasmic reticulum membrane"/>
    <property type="evidence" value="ECO:0007669"/>
    <property type="project" value="UniProtKB-SubCell"/>
</dbReference>
<keyword evidence="18" id="KW-0406">Ion transport</keyword>
<dbReference type="InterPro" id="IPR023214">
    <property type="entry name" value="HAD_sf"/>
</dbReference>
<dbReference type="SUPFAM" id="SSF81653">
    <property type="entry name" value="Calcium ATPase, transduction domain A"/>
    <property type="match status" value="1"/>
</dbReference>
<evidence type="ECO:0000256" key="3">
    <source>
        <dbReference type="ARBA" id="ARBA00004477"/>
    </source>
</evidence>
<evidence type="ECO:0000256" key="13">
    <source>
        <dbReference type="ARBA" id="ARBA00022840"/>
    </source>
</evidence>
<feature type="transmembrane region" description="Helical" evidence="22">
    <location>
        <begin position="916"/>
        <end position="937"/>
    </location>
</feature>
<organism evidence="24 25">
    <name type="scientific">Chrysemys picta bellii</name>
    <name type="common">Western painted turtle</name>
    <name type="synonym">Emys bellii</name>
    <dbReference type="NCBI Taxonomy" id="8478"/>
    <lineage>
        <taxon>Eukaryota</taxon>
        <taxon>Metazoa</taxon>
        <taxon>Chordata</taxon>
        <taxon>Craniata</taxon>
        <taxon>Vertebrata</taxon>
        <taxon>Euteleostomi</taxon>
        <taxon>Archelosauria</taxon>
        <taxon>Testudinata</taxon>
        <taxon>Testudines</taxon>
        <taxon>Cryptodira</taxon>
        <taxon>Durocryptodira</taxon>
        <taxon>Testudinoidea</taxon>
        <taxon>Emydidae</taxon>
        <taxon>Chrysemys</taxon>
    </lineage>
</organism>
<dbReference type="GO" id="GO:0005388">
    <property type="term" value="F:P-type calcium transporter activity"/>
    <property type="evidence" value="ECO:0007669"/>
    <property type="project" value="UniProtKB-EC"/>
</dbReference>
<gene>
    <name evidence="24" type="primary">ATP2A1</name>
</gene>
<proteinExistence type="inferred from homology"/>
<dbReference type="Pfam" id="PF00690">
    <property type="entry name" value="Cation_ATPase_N"/>
    <property type="match status" value="1"/>
</dbReference>
<evidence type="ECO:0000256" key="21">
    <source>
        <dbReference type="ARBA" id="ARBA00061760"/>
    </source>
</evidence>
<dbReference type="AlphaFoldDB" id="A0A8C3FDG8"/>
<sequence length="954" mass="104319">MENSHTKTVEECLAYFGVSENSGLTPEHVKKNLDKYGPNELPAEEGKSIWELVVEQFEDLLVRILLLAACISFVLAWFEEGEETVTAFVEPFVILLILIANAIVGVWQERNAENAIEALKEYEPEMGKVYRADRKSVQRIKARDMVPGDIAEVAVGDKVPADIRLLSIKSTTLRVDQSILTGESVSVIKHTDPIPDPRAVNQDKKNMLFSGTNVAAGKAVGIVIATGVSTEIGKIRDQMAATEQEKTPLQQKLDEFGEQLSKVISLICVAVWLINIGHFNDPVHGGSWIRGAIYYFKIAVALAVAAIPEGLPAVITTCLALGTRRMAKKNAIVRSLPSVETLGCTSVICSDKTGTLTTNQMSVCKMFVVEKVEGDVCSLNEFSITGSTYAPEGEVLKSDKHVKAGQYDGLVELATICALCNDSSLDYNEAKGAYEKVGEATETALTCLVEKMNVFNTDVRSLSKVERANACNSVIKQLMKKEFTLEFSRDRKSMSVYCSPAKASRAAVSNKMFIKVIGWGWGSGWLGCACANGSPPKVDLTFVGCVGMLDPPRKEVMGSIQLCRDAGIRVIMITGDNKGTAIAICRRIGIFTEDEEVTGRAYTGREFDDLPPAEQREACKRACCFARVEPAHKSKIVEFLQSFDEITAMTGDGVNDAPALKKAEIGIAMGSGTAVAKTASEMVLADDNFSTIVSAVEEGRAIYNNMKQFIRYLISSNVGEVVCIFLTAALGLPEALIPVQLLWVNLVTDGLPATALGFNPPDLDIMDKPPRSPKEPLISGWLFFRYMAIGGYVGAATVGAAAWWFMYAEDGPGVTYHQLSHFMQCTEENVDFEGVDCEVFESPVPMTMALSVLVTIEMCNALNSLSENQSLLRMPPWVNMWLLSSICLSMSLHFVILYVDPLPMIFKLTPLDLTHWLVVLKISFPVILLDEVLKFIARDYLEGKDASLPWGRPG</sequence>
<keyword evidence="8" id="KW-0109">Calcium transport</keyword>
<keyword evidence="12" id="KW-0106">Calcium</keyword>
<evidence type="ECO:0000256" key="19">
    <source>
        <dbReference type="ARBA" id="ARBA00023136"/>
    </source>
</evidence>
<keyword evidence="25" id="KW-1185">Reference proteome</keyword>
<evidence type="ECO:0000256" key="10">
    <source>
        <dbReference type="ARBA" id="ARBA00022741"/>
    </source>
</evidence>
<evidence type="ECO:0000256" key="22">
    <source>
        <dbReference type="SAM" id="Phobius"/>
    </source>
</evidence>
<dbReference type="GO" id="GO:0005524">
    <property type="term" value="F:ATP binding"/>
    <property type="evidence" value="ECO:0007669"/>
    <property type="project" value="UniProtKB-KW"/>
</dbReference>
<dbReference type="Proteomes" id="UP000694380">
    <property type="component" value="Unplaced"/>
</dbReference>
<dbReference type="SMART" id="SM00831">
    <property type="entry name" value="Cation_ATPase_N"/>
    <property type="match status" value="1"/>
</dbReference>
<evidence type="ECO:0000256" key="15">
    <source>
        <dbReference type="ARBA" id="ARBA00022951"/>
    </source>
</evidence>
<reference evidence="24" key="2">
    <citation type="submission" date="2025-09" db="UniProtKB">
        <authorList>
            <consortium name="Ensembl"/>
        </authorList>
    </citation>
    <scope>IDENTIFICATION</scope>
</reference>
<dbReference type="Gene3D" id="2.70.150.10">
    <property type="entry name" value="Calcium-transporting ATPase, cytoplasmic transduction domain A"/>
    <property type="match status" value="1"/>
</dbReference>
<dbReference type="SFLD" id="SFLDF00027">
    <property type="entry name" value="p-type_atpase"/>
    <property type="match status" value="1"/>
</dbReference>
<dbReference type="InterPro" id="IPR018303">
    <property type="entry name" value="ATPase_P-typ_P_site"/>
</dbReference>
<evidence type="ECO:0000256" key="17">
    <source>
        <dbReference type="ARBA" id="ARBA00022989"/>
    </source>
</evidence>
<evidence type="ECO:0000256" key="5">
    <source>
        <dbReference type="ARBA" id="ARBA00012790"/>
    </source>
</evidence>
<feature type="domain" description="Cation-transporting P-type ATPase N-terminal" evidence="23">
    <location>
        <begin position="3"/>
        <end position="77"/>
    </location>
</feature>
<dbReference type="Pfam" id="PF00122">
    <property type="entry name" value="E1-E2_ATPase"/>
    <property type="match status" value="1"/>
</dbReference>
<dbReference type="SFLD" id="SFLDG00002">
    <property type="entry name" value="C1.7:_P-type_atpase_like"/>
    <property type="match status" value="1"/>
</dbReference>
<keyword evidence="10" id="KW-0547">Nucleotide-binding</keyword>
<dbReference type="NCBIfam" id="TIGR01494">
    <property type="entry name" value="ATPase_P-type"/>
    <property type="match status" value="2"/>
</dbReference>
<keyword evidence="14" id="KW-0460">Magnesium</keyword>
<dbReference type="Gene3D" id="3.40.50.1000">
    <property type="entry name" value="HAD superfamily/HAD-like"/>
    <property type="match status" value="2"/>
</dbReference>
<evidence type="ECO:0000256" key="4">
    <source>
        <dbReference type="ARBA" id="ARBA00005675"/>
    </source>
</evidence>
<dbReference type="PRINTS" id="PR00119">
    <property type="entry name" value="CATATPASE"/>
</dbReference>
<evidence type="ECO:0000256" key="14">
    <source>
        <dbReference type="ARBA" id="ARBA00022842"/>
    </source>
</evidence>
<dbReference type="FunFam" id="3.40.1110.10:FF:000003">
    <property type="entry name" value="Calcium-transporting ATPase"/>
    <property type="match status" value="1"/>
</dbReference>
<dbReference type="SFLD" id="SFLDS00003">
    <property type="entry name" value="Haloacid_Dehalogenase"/>
    <property type="match status" value="1"/>
</dbReference>
<evidence type="ECO:0000313" key="25">
    <source>
        <dbReference type="Proteomes" id="UP000694380"/>
    </source>
</evidence>
<keyword evidence="11" id="KW-0256">Endoplasmic reticulum</keyword>
<evidence type="ECO:0000256" key="6">
    <source>
        <dbReference type="ARBA" id="ARBA00022448"/>
    </source>
</evidence>
<feature type="transmembrane region" description="Helical" evidence="22">
    <location>
        <begin position="709"/>
        <end position="730"/>
    </location>
</feature>
<dbReference type="SUPFAM" id="SSF81665">
    <property type="entry name" value="Calcium ATPase, transmembrane domain M"/>
    <property type="match status" value="1"/>
</dbReference>
<dbReference type="InterPro" id="IPR044492">
    <property type="entry name" value="P_typ_ATPase_HD_dom"/>
</dbReference>
<feature type="transmembrane region" description="Helical" evidence="22">
    <location>
        <begin position="292"/>
        <end position="321"/>
    </location>
</feature>
<dbReference type="Pfam" id="PF13246">
    <property type="entry name" value="Cation_ATPase"/>
    <property type="match status" value="1"/>
</dbReference>
<evidence type="ECO:0000256" key="12">
    <source>
        <dbReference type="ARBA" id="ARBA00022837"/>
    </source>
</evidence>
<comment type="catalytic activity">
    <reaction evidence="20">
        <text>Ca(2+)(in) + ATP + H2O = Ca(2+)(out) + ADP + phosphate + H(+)</text>
        <dbReference type="Rhea" id="RHEA:18105"/>
        <dbReference type="ChEBI" id="CHEBI:15377"/>
        <dbReference type="ChEBI" id="CHEBI:15378"/>
        <dbReference type="ChEBI" id="CHEBI:29108"/>
        <dbReference type="ChEBI" id="CHEBI:30616"/>
        <dbReference type="ChEBI" id="CHEBI:43474"/>
        <dbReference type="ChEBI" id="CHEBI:456216"/>
        <dbReference type="EC" id="7.2.2.10"/>
    </reaction>
    <physiologicalReaction direction="left-to-right" evidence="20">
        <dbReference type="Rhea" id="RHEA:18106"/>
    </physiologicalReaction>
</comment>
<name>A0A8C3FDG8_CHRPI</name>
<dbReference type="InterPro" id="IPR006068">
    <property type="entry name" value="ATPase_P-typ_cation-transptr_C"/>
</dbReference>
<dbReference type="SUPFAM" id="SSF81660">
    <property type="entry name" value="Metal cation-transporting ATPase, ATP-binding domain N"/>
    <property type="match status" value="1"/>
</dbReference>
<comment type="subunit">
    <text evidence="21">Interacts with sarcolipin (SLN). Interacts with phospholamban (PLN). Interacts with myoregulin (MRLN). Interacts with DWORF.</text>
</comment>
<dbReference type="GO" id="GO:0016887">
    <property type="term" value="F:ATP hydrolysis activity"/>
    <property type="evidence" value="ECO:0007669"/>
    <property type="project" value="InterPro"/>
</dbReference>
<evidence type="ECO:0000256" key="16">
    <source>
        <dbReference type="ARBA" id="ARBA00022967"/>
    </source>
</evidence>
<evidence type="ECO:0000256" key="8">
    <source>
        <dbReference type="ARBA" id="ARBA00022568"/>
    </source>
</evidence>
<evidence type="ECO:0000256" key="9">
    <source>
        <dbReference type="ARBA" id="ARBA00022692"/>
    </source>
</evidence>
<dbReference type="OMA" id="WNEYRAK"/>
<evidence type="ECO:0000256" key="1">
    <source>
        <dbReference type="ARBA" id="ARBA00001946"/>
    </source>
</evidence>
<evidence type="ECO:0000259" key="23">
    <source>
        <dbReference type="SMART" id="SM00831"/>
    </source>
</evidence>
<dbReference type="InterPro" id="IPR023298">
    <property type="entry name" value="ATPase_P-typ_TM_dom_sf"/>
</dbReference>
<feature type="transmembrane region" description="Helical" evidence="22">
    <location>
        <begin position="877"/>
        <end position="896"/>
    </location>
</feature>
<dbReference type="InterPro" id="IPR059000">
    <property type="entry name" value="ATPase_P-type_domA"/>
</dbReference>
<keyword evidence="7" id="KW-0597">Phosphoprotein</keyword>
<evidence type="ECO:0000256" key="2">
    <source>
        <dbReference type="ARBA" id="ARBA00004326"/>
    </source>
</evidence>